<protein>
    <submittedName>
        <fullName evidence="4">GNAT family N-acetyltransferase</fullName>
        <ecNumber evidence="4">2.3.1.-</ecNumber>
    </submittedName>
</protein>
<sequence>MEWRDKTLDELSALELFSFERLRIDAFVVEQGHQYHDLDDHDLEARHVFLIDGPDNRTLAYARIFREKDHVTFGRVATSLAVRGKGYGSMLMDAVLTSCAEHWPNLDILINAQVQVIGFYEKQGFEAFGDIFSIEHTPHRHMLLKAAERK</sequence>
<proteinExistence type="predicted"/>
<dbReference type="RefSeq" id="WP_369342176.1">
    <property type="nucleotide sequence ID" value="NZ_CP129675.1"/>
</dbReference>
<dbReference type="GO" id="GO:0016747">
    <property type="term" value="F:acyltransferase activity, transferring groups other than amino-acyl groups"/>
    <property type="evidence" value="ECO:0007669"/>
    <property type="project" value="InterPro"/>
</dbReference>
<dbReference type="PROSITE" id="PS51186">
    <property type="entry name" value="GNAT"/>
    <property type="match status" value="1"/>
</dbReference>
<dbReference type="Pfam" id="PF13673">
    <property type="entry name" value="Acetyltransf_10"/>
    <property type="match status" value="1"/>
</dbReference>
<dbReference type="EMBL" id="CP129683">
    <property type="protein sequence ID" value="XDS51214.1"/>
    <property type="molecule type" value="Genomic_DNA"/>
</dbReference>
<feature type="domain" description="N-acetyltransferase" evidence="1">
    <location>
        <begin position="6"/>
        <end position="147"/>
    </location>
</feature>
<gene>
    <name evidence="4" type="ORF">QN062_03285</name>
    <name evidence="3" type="ORF">QN216_07300</name>
    <name evidence="2" type="ORF">QN217_03160</name>
</gene>
<keyword evidence="4" id="KW-0808">Transferase</keyword>
<dbReference type="CDD" id="cd04301">
    <property type="entry name" value="NAT_SF"/>
    <property type="match status" value="1"/>
</dbReference>
<organism evidence="4">
    <name type="scientific">Bifidobacterium fermentum</name>
    <dbReference type="NCBI Taxonomy" id="3059035"/>
    <lineage>
        <taxon>Bacteria</taxon>
        <taxon>Bacillati</taxon>
        <taxon>Actinomycetota</taxon>
        <taxon>Actinomycetes</taxon>
        <taxon>Bifidobacteriales</taxon>
        <taxon>Bifidobacteriaceae</taxon>
        <taxon>Bifidobacterium</taxon>
    </lineage>
</organism>
<dbReference type="EMBL" id="CP129682">
    <property type="protein sequence ID" value="XDS48144.1"/>
    <property type="molecule type" value="Genomic_DNA"/>
</dbReference>
<dbReference type="Gene3D" id="3.40.630.30">
    <property type="match status" value="1"/>
</dbReference>
<name>A0AB39URF9_9BIFI</name>
<dbReference type="SUPFAM" id="SSF55729">
    <property type="entry name" value="Acyl-CoA N-acyltransferases (Nat)"/>
    <property type="match status" value="1"/>
</dbReference>
<dbReference type="KEGG" id="bfk:QN062_03285"/>
<dbReference type="AlphaFoldDB" id="A0AB39URF9"/>
<evidence type="ECO:0000259" key="1">
    <source>
        <dbReference type="PROSITE" id="PS51186"/>
    </source>
</evidence>
<dbReference type="InterPro" id="IPR016181">
    <property type="entry name" value="Acyl_CoA_acyltransferase"/>
</dbReference>
<dbReference type="EMBL" id="CP129675">
    <property type="protein sequence ID" value="XDS47151.1"/>
    <property type="molecule type" value="Genomic_DNA"/>
</dbReference>
<keyword evidence="4" id="KW-0012">Acyltransferase</keyword>
<dbReference type="EC" id="2.3.1.-" evidence="4"/>
<reference evidence="4" key="1">
    <citation type="submission" date="2023-07" db="EMBL/GenBank/DDBJ databases">
        <title>Bifidobacterium aquikefiriaerophilum sp. nov. and Bifidobacterium eccum sp. nov., isolated from water kefir.</title>
        <authorList>
            <person name="Breselge S."/>
            <person name="Bellassi P."/>
            <person name="Barcenilla C."/>
            <person name="Alvarez-Ordonez A."/>
            <person name="Morelli L."/>
            <person name="Cotter P.D."/>
        </authorList>
    </citation>
    <scope>NUCLEOTIDE SEQUENCE</scope>
    <source>
        <strain evidence="4">WK012_4_13</strain>
        <strain evidence="3">WK013_4_14</strain>
        <strain evidence="2">WK048_4_13</strain>
    </source>
</reference>
<evidence type="ECO:0000313" key="2">
    <source>
        <dbReference type="EMBL" id="XDS47151.1"/>
    </source>
</evidence>
<accession>A0AB39URF9</accession>
<evidence type="ECO:0000313" key="4">
    <source>
        <dbReference type="EMBL" id="XDS51214.1"/>
    </source>
</evidence>
<evidence type="ECO:0000313" key="3">
    <source>
        <dbReference type="EMBL" id="XDS48144.1"/>
    </source>
</evidence>
<dbReference type="InterPro" id="IPR000182">
    <property type="entry name" value="GNAT_dom"/>
</dbReference>